<protein>
    <submittedName>
        <fullName evidence="1">Uncharacterized protein</fullName>
    </submittedName>
</protein>
<organism evidence="1 2">
    <name type="scientific">Parathielavia hyrcaniae</name>
    <dbReference type="NCBI Taxonomy" id="113614"/>
    <lineage>
        <taxon>Eukaryota</taxon>
        <taxon>Fungi</taxon>
        <taxon>Dikarya</taxon>
        <taxon>Ascomycota</taxon>
        <taxon>Pezizomycotina</taxon>
        <taxon>Sordariomycetes</taxon>
        <taxon>Sordariomycetidae</taxon>
        <taxon>Sordariales</taxon>
        <taxon>Chaetomiaceae</taxon>
        <taxon>Parathielavia</taxon>
    </lineage>
</organism>
<accession>A0AAN6T4Z1</accession>
<evidence type="ECO:0000313" key="2">
    <source>
        <dbReference type="Proteomes" id="UP001305647"/>
    </source>
</evidence>
<dbReference type="EMBL" id="MU863625">
    <property type="protein sequence ID" value="KAK4105370.1"/>
    <property type="molecule type" value="Genomic_DNA"/>
</dbReference>
<reference evidence="1" key="1">
    <citation type="journal article" date="2023" name="Mol. Phylogenet. Evol.">
        <title>Genome-scale phylogeny and comparative genomics of the fungal order Sordariales.</title>
        <authorList>
            <person name="Hensen N."/>
            <person name="Bonometti L."/>
            <person name="Westerberg I."/>
            <person name="Brannstrom I.O."/>
            <person name="Guillou S."/>
            <person name="Cros-Aarteil S."/>
            <person name="Calhoun S."/>
            <person name="Haridas S."/>
            <person name="Kuo A."/>
            <person name="Mondo S."/>
            <person name="Pangilinan J."/>
            <person name="Riley R."/>
            <person name="LaButti K."/>
            <person name="Andreopoulos B."/>
            <person name="Lipzen A."/>
            <person name="Chen C."/>
            <person name="Yan M."/>
            <person name="Daum C."/>
            <person name="Ng V."/>
            <person name="Clum A."/>
            <person name="Steindorff A."/>
            <person name="Ohm R.A."/>
            <person name="Martin F."/>
            <person name="Silar P."/>
            <person name="Natvig D.O."/>
            <person name="Lalanne C."/>
            <person name="Gautier V."/>
            <person name="Ament-Velasquez S.L."/>
            <person name="Kruys A."/>
            <person name="Hutchinson M.I."/>
            <person name="Powell A.J."/>
            <person name="Barry K."/>
            <person name="Miller A.N."/>
            <person name="Grigoriev I.V."/>
            <person name="Debuchy R."/>
            <person name="Gladieux P."/>
            <person name="Hiltunen Thoren M."/>
            <person name="Johannesson H."/>
        </authorList>
    </citation>
    <scope>NUCLEOTIDE SEQUENCE</scope>
    <source>
        <strain evidence="1">CBS 757.83</strain>
    </source>
</reference>
<sequence>MPAATCNRPEPRYVAIGPGCDAQWHGTGRRGRTSGVLDRGVRFRTTGSLQDRPVSLLEQELKHVKVHCCREAWGSLSPRSQSIRLYRHQFVRGTPRRTAGRDTIDSHCPIAEGSTTPASTRLSMACATAQAAACGRPGVGANQGRLAHCWPRARQNDYSLERSVRRCKSGHDQSRVTIQRVLSAAHHYAH</sequence>
<dbReference type="Proteomes" id="UP001305647">
    <property type="component" value="Unassembled WGS sequence"/>
</dbReference>
<name>A0AAN6T4Z1_9PEZI</name>
<comment type="caution">
    <text evidence="1">The sequence shown here is derived from an EMBL/GenBank/DDBJ whole genome shotgun (WGS) entry which is preliminary data.</text>
</comment>
<reference evidence="1" key="2">
    <citation type="submission" date="2023-05" db="EMBL/GenBank/DDBJ databases">
        <authorList>
            <consortium name="Lawrence Berkeley National Laboratory"/>
            <person name="Steindorff A."/>
            <person name="Hensen N."/>
            <person name="Bonometti L."/>
            <person name="Westerberg I."/>
            <person name="Brannstrom I.O."/>
            <person name="Guillou S."/>
            <person name="Cros-Aarteil S."/>
            <person name="Calhoun S."/>
            <person name="Haridas S."/>
            <person name="Kuo A."/>
            <person name="Mondo S."/>
            <person name="Pangilinan J."/>
            <person name="Riley R."/>
            <person name="Labutti K."/>
            <person name="Andreopoulos B."/>
            <person name="Lipzen A."/>
            <person name="Chen C."/>
            <person name="Yanf M."/>
            <person name="Daum C."/>
            <person name="Ng V."/>
            <person name="Clum A."/>
            <person name="Ohm R."/>
            <person name="Martin F."/>
            <person name="Silar P."/>
            <person name="Natvig D."/>
            <person name="Lalanne C."/>
            <person name="Gautier V."/>
            <person name="Ament-Velasquez S.L."/>
            <person name="Kruys A."/>
            <person name="Hutchinson M.I."/>
            <person name="Powell A.J."/>
            <person name="Barry K."/>
            <person name="Miller A.N."/>
            <person name="Grigoriev I.V."/>
            <person name="Debuchy R."/>
            <person name="Gladieux P."/>
            <person name="Thoren M.H."/>
            <person name="Johannesson H."/>
        </authorList>
    </citation>
    <scope>NUCLEOTIDE SEQUENCE</scope>
    <source>
        <strain evidence="1">CBS 757.83</strain>
    </source>
</reference>
<dbReference type="AlphaFoldDB" id="A0AAN6T4Z1"/>
<gene>
    <name evidence="1" type="ORF">N658DRAFT_116827</name>
</gene>
<proteinExistence type="predicted"/>
<evidence type="ECO:0000313" key="1">
    <source>
        <dbReference type="EMBL" id="KAK4105370.1"/>
    </source>
</evidence>
<keyword evidence="2" id="KW-1185">Reference proteome</keyword>